<evidence type="ECO:0000313" key="7">
    <source>
        <dbReference type="EMBL" id="OCS85566.1"/>
    </source>
</evidence>
<dbReference type="Gene3D" id="3.90.1150.10">
    <property type="entry name" value="Aspartate Aminotransferase, domain 1"/>
    <property type="match status" value="1"/>
</dbReference>
<evidence type="ECO:0000259" key="6">
    <source>
        <dbReference type="Pfam" id="PF00155"/>
    </source>
</evidence>
<gene>
    <name evidence="7" type="ORF">A6M13_02595</name>
</gene>
<accession>A0A1C0YEF6</accession>
<name>A0A1C0YEF6_9BACL</name>
<comment type="caution">
    <text evidence="7">The sequence shown here is derived from an EMBL/GenBank/DDBJ whole genome shotgun (WGS) entry which is preliminary data.</text>
</comment>
<dbReference type="AlphaFoldDB" id="A0A1C0YEF6"/>
<evidence type="ECO:0000313" key="8">
    <source>
        <dbReference type="Proteomes" id="UP000093199"/>
    </source>
</evidence>
<keyword evidence="3" id="KW-0663">Pyridoxal phosphate</keyword>
<dbReference type="InterPro" id="IPR015422">
    <property type="entry name" value="PyrdxlP-dep_Trfase_small"/>
</dbReference>
<dbReference type="PANTHER" id="PTHR43525">
    <property type="entry name" value="PROTEIN MALY"/>
    <property type="match status" value="1"/>
</dbReference>
<dbReference type="OrthoDB" id="9802872at2"/>
<dbReference type="PANTHER" id="PTHR43525:SF1">
    <property type="entry name" value="PROTEIN MALY"/>
    <property type="match status" value="1"/>
</dbReference>
<dbReference type="RefSeq" id="WP_066544687.1">
    <property type="nucleotide sequence ID" value="NZ_MASJ01000012.1"/>
</dbReference>
<dbReference type="InterPro" id="IPR015421">
    <property type="entry name" value="PyrdxlP-dep_Trfase_major"/>
</dbReference>
<dbReference type="Pfam" id="PF00155">
    <property type="entry name" value="Aminotran_1_2"/>
    <property type="match status" value="1"/>
</dbReference>
<evidence type="ECO:0000256" key="2">
    <source>
        <dbReference type="ARBA" id="ARBA00012224"/>
    </source>
</evidence>
<evidence type="ECO:0000256" key="5">
    <source>
        <dbReference type="ARBA" id="ARBA00037974"/>
    </source>
</evidence>
<dbReference type="GO" id="GO:0030170">
    <property type="term" value="F:pyridoxal phosphate binding"/>
    <property type="evidence" value="ECO:0007669"/>
    <property type="project" value="InterPro"/>
</dbReference>
<dbReference type="EC" id="4.4.1.13" evidence="2"/>
<dbReference type="InterPro" id="IPR004839">
    <property type="entry name" value="Aminotransferase_I/II_large"/>
</dbReference>
<evidence type="ECO:0000256" key="3">
    <source>
        <dbReference type="ARBA" id="ARBA00022898"/>
    </source>
</evidence>
<dbReference type="Gene3D" id="3.40.640.10">
    <property type="entry name" value="Type I PLP-dependent aspartate aminotransferase-like (Major domain)"/>
    <property type="match status" value="1"/>
</dbReference>
<organism evidence="7 8">
    <name type="scientific">Caryophanon tenue</name>
    <dbReference type="NCBI Taxonomy" id="33978"/>
    <lineage>
        <taxon>Bacteria</taxon>
        <taxon>Bacillati</taxon>
        <taxon>Bacillota</taxon>
        <taxon>Bacilli</taxon>
        <taxon>Bacillales</taxon>
        <taxon>Caryophanaceae</taxon>
        <taxon>Caryophanon</taxon>
    </lineage>
</organism>
<evidence type="ECO:0000256" key="1">
    <source>
        <dbReference type="ARBA" id="ARBA00001933"/>
    </source>
</evidence>
<dbReference type="STRING" id="33978.A6M13_02595"/>
<dbReference type="NCBIfam" id="TIGR04350">
    <property type="entry name" value="C_S_lyase_PatB"/>
    <property type="match status" value="1"/>
</dbReference>
<reference evidence="7 8" key="1">
    <citation type="submission" date="2016-07" db="EMBL/GenBank/DDBJ databases">
        <title>Caryophanon tenue genome sequencing.</title>
        <authorList>
            <person name="Verma A."/>
            <person name="Pal Y."/>
            <person name="Krishnamurthi S."/>
        </authorList>
    </citation>
    <scope>NUCLEOTIDE SEQUENCE [LARGE SCALE GENOMIC DNA]</scope>
    <source>
        <strain evidence="7 8">DSM 14152</strain>
    </source>
</reference>
<proteinExistence type="inferred from homology"/>
<comment type="cofactor">
    <cofactor evidence="1">
        <name>pyridoxal 5'-phosphate</name>
        <dbReference type="ChEBI" id="CHEBI:597326"/>
    </cofactor>
</comment>
<dbReference type="GO" id="GO:0047804">
    <property type="term" value="F:cysteine-S-conjugate beta-lyase activity"/>
    <property type="evidence" value="ECO:0007669"/>
    <property type="project" value="UniProtKB-EC"/>
</dbReference>
<dbReference type="EMBL" id="MASJ01000012">
    <property type="protein sequence ID" value="OCS85566.1"/>
    <property type="molecule type" value="Genomic_DNA"/>
</dbReference>
<dbReference type="InterPro" id="IPR015424">
    <property type="entry name" value="PyrdxlP-dep_Trfase"/>
</dbReference>
<comment type="similarity">
    <text evidence="5">Belongs to the class-II pyridoxal-phosphate-dependent aminotransferase family. MalY/PatB cystathionine beta-lyase subfamily.</text>
</comment>
<protein>
    <recommendedName>
        <fullName evidence="2">cysteine-S-conjugate beta-lyase</fullName>
        <ecNumber evidence="2">4.4.1.13</ecNumber>
    </recommendedName>
</protein>
<dbReference type="CDD" id="cd00609">
    <property type="entry name" value="AAT_like"/>
    <property type="match status" value="1"/>
</dbReference>
<dbReference type="InterPro" id="IPR051798">
    <property type="entry name" value="Class-II_PLP-Dep_Aminotrans"/>
</dbReference>
<dbReference type="InterPro" id="IPR027619">
    <property type="entry name" value="C-S_lyase_PatB-like"/>
</dbReference>
<dbReference type="SUPFAM" id="SSF53383">
    <property type="entry name" value="PLP-dependent transferases"/>
    <property type="match status" value="1"/>
</dbReference>
<keyword evidence="4" id="KW-0456">Lyase</keyword>
<keyword evidence="8" id="KW-1185">Reference proteome</keyword>
<feature type="domain" description="Aminotransferase class I/classII large" evidence="6">
    <location>
        <begin position="48"/>
        <end position="378"/>
    </location>
</feature>
<dbReference type="Proteomes" id="UP000093199">
    <property type="component" value="Unassembled WGS sequence"/>
</dbReference>
<sequence length="387" mass="43566">MFDFDKVYDRRPTSTFKWDALPDLFQTPTDANVIPMWVADMDFAVAPVIEEAWQARMQHPIYGYTKAPDSLYTAITHWQARYGWTIHKEDILFYSGVVPALAAIIRECTPADATIVISTPAYYPFKDVPERLGRTVVECPLTIGNERFEYDFAALEDMLKTSDAYILCNPHNPGGTVWSQETLARIVTLCRQYDVLLISDEIHADLVFAPHTHVPAMPLTTKEDRFITLIAPTKTFNLAGIQFAVAVTANKDIYTALQTAATNAAQSGPHIFAIAATEAAYTQGQPWLDALMDYLAETIHYVKAELEQIDGIRVWAPEASYLMWMDVRGVDITEKELMQRFKEQGVIIYPGSKFGVTGEGFFRINIASPRSVIKEAVVRMKRALQHA</sequence>
<evidence type="ECO:0000256" key="4">
    <source>
        <dbReference type="ARBA" id="ARBA00023239"/>
    </source>
</evidence>